<protein>
    <submittedName>
        <fullName evidence="2">Uncharacterized protein</fullName>
    </submittedName>
</protein>
<feature type="compositionally biased region" description="Low complexity" evidence="1">
    <location>
        <begin position="198"/>
        <end position="209"/>
    </location>
</feature>
<comment type="caution">
    <text evidence="2">The sequence shown here is derived from an EMBL/GenBank/DDBJ whole genome shotgun (WGS) entry which is preliminary data.</text>
</comment>
<evidence type="ECO:0000256" key="1">
    <source>
        <dbReference type="SAM" id="MobiDB-lite"/>
    </source>
</evidence>
<keyword evidence="3" id="KW-1185">Reference proteome</keyword>
<proteinExistence type="predicted"/>
<evidence type="ECO:0000313" key="2">
    <source>
        <dbReference type="EMBL" id="KAH9414533.1"/>
    </source>
</evidence>
<feature type="region of interest" description="Disordered" evidence="1">
    <location>
        <begin position="29"/>
        <end position="50"/>
    </location>
</feature>
<reference evidence="2 3" key="1">
    <citation type="journal article" date="2018" name="J. Allergy Clin. Immunol.">
        <title>High-quality assembly of Dermatophagoides pteronyssinus genome and transcriptome reveals a wide range of novel allergens.</title>
        <authorList>
            <person name="Liu X.Y."/>
            <person name="Yang K.Y."/>
            <person name="Wang M.Q."/>
            <person name="Kwok J.S."/>
            <person name="Zeng X."/>
            <person name="Yang Z."/>
            <person name="Xiao X.J."/>
            <person name="Lau C.P."/>
            <person name="Li Y."/>
            <person name="Huang Z.M."/>
            <person name="Ba J.G."/>
            <person name="Yim A.K."/>
            <person name="Ouyang C.Y."/>
            <person name="Ngai S.M."/>
            <person name="Chan T.F."/>
            <person name="Leung E.L."/>
            <person name="Liu L."/>
            <person name="Liu Z.G."/>
            <person name="Tsui S.K."/>
        </authorList>
    </citation>
    <scope>NUCLEOTIDE SEQUENCE [LARGE SCALE GENOMIC DNA]</scope>
    <source>
        <strain evidence="2">Derp</strain>
    </source>
</reference>
<feature type="non-terminal residue" evidence="2">
    <location>
        <position position="1"/>
    </location>
</feature>
<sequence>GGGSIDHDPTNHHSRLSNFVPWATTAATTSTTSSSTTPITTTTSSLSSSTNPLLNQFSTSFFQHPFNGIPNSLMDFSRFQSSTTMNYDNFDLKNFDPRAMLNAYFGAFSGTSATATTNLPSSLITNHSSRFFPYGIRPFLSQCNNQIQNGQMMGELGIGSIDSNRLSTTAAANHFNNLDNNKLAISPRSDDNDNLDYQQQKKQSKNTSSMNCPSSPILSRSNSRCAIFESPNIDF</sequence>
<organism evidence="2 3">
    <name type="scientific">Dermatophagoides pteronyssinus</name>
    <name type="common">European house dust mite</name>
    <dbReference type="NCBI Taxonomy" id="6956"/>
    <lineage>
        <taxon>Eukaryota</taxon>
        <taxon>Metazoa</taxon>
        <taxon>Ecdysozoa</taxon>
        <taxon>Arthropoda</taxon>
        <taxon>Chelicerata</taxon>
        <taxon>Arachnida</taxon>
        <taxon>Acari</taxon>
        <taxon>Acariformes</taxon>
        <taxon>Sarcoptiformes</taxon>
        <taxon>Astigmata</taxon>
        <taxon>Psoroptidia</taxon>
        <taxon>Analgoidea</taxon>
        <taxon>Pyroglyphidae</taxon>
        <taxon>Dermatophagoidinae</taxon>
        <taxon>Dermatophagoides</taxon>
    </lineage>
</organism>
<gene>
    <name evidence="2" type="ORF">DERP_008728</name>
</gene>
<feature type="region of interest" description="Disordered" evidence="1">
    <location>
        <begin position="182"/>
        <end position="218"/>
    </location>
</feature>
<dbReference type="EMBL" id="NJHN03000107">
    <property type="protein sequence ID" value="KAH9414533.1"/>
    <property type="molecule type" value="Genomic_DNA"/>
</dbReference>
<feature type="non-terminal residue" evidence="2">
    <location>
        <position position="235"/>
    </location>
</feature>
<dbReference type="Proteomes" id="UP000887458">
    <property type="component" value="Unassembled WGS sequence"/>
</dbReference>
<evidence type="ECO:0000313" key="3">
    <source>
        <dbReference type="Proteomes" id="UP000887458"/>
    </source>
</evidence>
<accession>A0ABQ8IW35</accession>
<reference evidence="2 3" key="2">
    <citation type="journal article" date="2022" name="Mol. Biol. Evol.">
        <title>Comparative Genomics Reveals Insights into the Divergent Evolution of Astigmatic Mites and Household Pest Adaptations.</title>
        <authorList>
            <person name="Xiong Q."/>
            <person name="Wan A.T."/>
            <person name="Liu X."/>
            <person name="Fung C.S."/>
            <person name="Xiao X."/>
            <person name="Malainual N."/>
            <person name="Hou J."/>
            <person name="Wang L."/>
            <person name="Wang M."/>
            <person name="Yang K.Y."/>
            <person name="Cui Y."/>
            <person name="Leung E.L."/>
            <person name="Nong W."/>
            <person name="Shin S.K."/>
            <person name="Au S.W."/>
            <person name="Jeong K.Y."/>
            <person name="Chew F.T."/>
            <person name="Hui J.H."/>
            <person name="Leung T.F."/>
            <person name="Tungtrongchitr A."/>
            <person name="Zhong N."/>
            <person name="Liu Z."/>
            <person name="Tsui S.K."/>
        </authorList>
    </citation>
    <scope>NUCLEOTIDE SEQUENCE [LARGE SCALE GENOMIC DNA]</scope>
    <source>
        <strain evidence="2">Derp</strain>
    </source>
</reference>
<name>A0ABQ8IW35_DERPT</name>